<protein>
    <recommendedName>
        <fullName evidence="3">LIM zinc-binding domain-containing protein</fullName>
    </recommendedName>
</protein>
<name>A0A0B6Z2H6_9EUPU</name>
<evidence type="ECO:0000313" key="2">
    <source>
        <dbReference type="EMBL" id="CEK62789.1"/>
    </source>
</evidence>
<dbReference type="Gene3D" id="2.10.110.10">
    <property type="entry name" value="Cysteine Rich Protein"/>
    <property type="match status" value="1"/>
</dbReference>
<proteinExistence type="predicted"/>
<dbReference type="AlphaFoldDB" id="A0A0B6Z2H6"/>
<feature type="non-terminal residue" evidence="2">
    <location>
        <position position="134"/>
    </location>
</feature>
<evidence type="ECO:0008006" key="3">
    <source>
        <dbReference type="Google" id="ProtNLM"/>
    </source>
</evidence>
<feature type="compositionally biased region" description="Basic and acidic residues" evidence="1">
    <location>
        <begin position="118"/>
        <end position="134"/>
    </location>
</feature>
<reference evidence="2" key="1">
    <citation type="submission" date="2014-12" db="EMBL/GenBank/DDBJ databases">
        <title>Insight into the proteome of Arion vulgaris.</title>
        <authorList>
            <person name="Aradska J."/>
            <person name="Bulat T."/>
            <person name="Smidak R."/>
            <person name="Sarate P."/>
            <person name="Gangsoo J."/>
            <person name="Sialana F."/>
            <person name="Bilban M."/>
            <person name="Lubec G."/>
        </authorList>
    </citation>
    <scope>NUCLEOTIDE SEQUENCE</scope>
    <source>
        <tissue evidence="2">Skin</tissue>
    </source>
</reference>
<dbReference type="SUPFAM" id="SSF57716">
    <property type="entry name" value="Glucocorticoid receptor-like (DNA-binding domain)"/>
    <property type="match status" value="1"/>
</dbReference>
<accession>A0A0B6Z2H6</accession>
<feature type="non-terminal residue" evidence="2">
    <location>
        <position position="1"/>
    </location>
</feature>
<sequence>EMKENSAPAKEKPTPAGDTCGICQNHVFLLERYMEGGKLYHRFCFRRSELSPANKAYTRSPFLAPSLSTETQIFTTLNTDNKSSVLSGVGMDSKNINMNRQREVEPENTASEGLSVSKKVDDLGSKYSRAEQGR</sequence>
<dbReference type="EMBL" id="HACG01015924">
    <property type="protein sequence ID" value="CEK62789.1"/>
    <property type="molecule type" value="Transcribed_RNA"/>
</dbReference>
<gene>
    <name evidence="2" type="primary">ORF46140</name>
</gene>
<evidence type="ECO:0000256" key="1">
    <source>
        <dbReference type="SAM" id="MobiDB-lite"/>
    </source>
</evidence>
<organism evidence="2">
    <name type="scientific">Arion vulgaris</name>
    <dbReference type="NCBI Taxonomy" id="1028688"/>
    <lineage>
        <taxon>Eukaryota</taxon>
        <taxon>Metazoa</taxon>
        <taxon>Spiralia</taxon>
        <taxon>Lophotrochozoa</taxon>
        <taxon>Mollusca</taxon>
        <taxon>Gastropoda</taxon>
        <taxon>Heterobranchia</taxon>
        <taxon>Euthyneura</taxon>
        <taxon>Panpulmonata</taxon>
        <taxon>Eupulmonata</taxon>
        <taxon>Stylommatophora</taxon>
        <taxon>Helicina</taxon>
        <taxon>Arionoidea</taxon>
        <taxon>Arionidae</taxon>
        <taxon>Arion</taxon>
    </lineage>
</organism>
<feature type="region of interest" description="Disordered" evidence="1">
    <location>
        <begin position="85"/>
        <end position="134"/>
    </location>
</feature>